<name>A0A8S9A5J8_SORMA</name>
<evidence type="ECO:0000313" key="2">
    <source>
        <dbReference type="EMBL" id="KAA8635925.1"/>
    </source>
</evidence>
<evidence type="ECO:0000313" key="3">
    <source>
        <dbReference type="Proteomes" id="UP000433876"/>
    </source>
</evidence>
<comment type="caution">
    <text evidence="2">The sequence shown here is derived from an EMBL/GenBank/DDBJ whole genome shotgun (WGS) entry which is preliminary data.</text>
</comment>
<reference evidence="2 3" key="1">
    <citation type="submission" date="2017-07" db="EMBL/GenBank/DDBJ databases">
        <title>Genome sequence of the Sordaria macrospora wild type strain R19027.</title>
        <authorList>
            <person name="Nowrousian M."/>
            <person name="Teichert I."/>
            <person name="Kueck U."/>
        </authorList>
    </citation>
    <scope>NUCLEOTIDE SEQUENCE [LARGE SCALE GENOMIC DNA]</scope>
    <source>
        <strain evidence="2 3">R19027</strain>
        <tissue evidence="2">Mycelium</tissue>
    </source>
</reference>
<proteinExistence type="predicted"/>
<accession>A0A8S9A5J8</accession>
<evidence type="ECO:0000256" key="1">
    <source>
        <dbReference type="SAM" id="MobiDB-lite"/>
    </source>
</evidence>
<organism evidence="2 3">
    <name type="scientific">Sordaria macrospora</name>
    <dbReference type="NCBI Taxonomy" id="5147"/>
    <lineage>
        <taxon>Eukaryota</taxon>
        <taxon>Fungi</taxon>
        <taxon>Dikarya</taxon>
        <taxon>Ascomycota</taxon>
        <taxon>Pezizomycotina</taxon>
        <taxon>Sordariomycetes</taxon>
        <taxon>Sordariomycetidae</taxon>
        <taxon>Sordariales</taxon>
        <taxon>Sordariaceae</taxon>
        <taxon>Sordaria</taxon>
    </lineage>
</organism>
<dbReference type="VEuPathDB" id="FungiDB:SMAC_01669"/>
<feature type="region of interest" description="Disordered" evidence="1">
    <location>
        <begin position="1"/>
        <end position="37"/>
    </location>
</feature>
<feature type="compositionally biased region" description="Pro residues" evidence="1">
    <location>
        <begin position="20"/>
        <end position="36"/>
    </location>
</feature>
<gene>
    <name evidence="2" type="ORF">SMACR_01669</name>
</gene>
<dbReference type="Proteomes" id="UP000433876">
    <property type="component" value="Unassembled WGS sequence"/>
</dbReference>
<protein>
    <submittedName>
        <fullName evidence="2">Uncharacterized protein</fullName>
    </submittedName>
</protein>
<dbReference type="EMBL" id="NMPR01000008">
    <property type="protein sequence ID" value="KAA8635925.1"/>
    <property type="molecule type" value="Genomic_DNA"/>
</dbReference>
<dbReference type="AlphaFoldDB" id="A0A8S9A5J8"/>
<sequence>MSQSHPHKTPSIATTSSFPQPHPQPPQPPRPQPPQNPSTLIYPLFIFLFETEQFLLKALRSYRLGTGNLDPLAHEKLDSAFTKFKGWATSNVDHLKCLAEDIENSSESGMHQPRNYKAYQMLFWRFKGL</sequence>